<feature type="transmembrane region" description="Helical" evidence="1">
    <location>
        <begin position="134"/>
        <end position="153"/>
    </location>
</feature>
<dbReference type="InterPro" id="IPR003675">
    <property type="entry name" value="Rce1/LyrA-like_dom"/>
</dbReference>
<feature type="transmembrane region" description="Helical" evidence="1">
    <location>
        <begin position="102"/>
        <end position="122"/>
    </location>
</feature>
<proteinExistence type="predicted"/>
<gene>
    <name evidence="3" type="ORF">ACFO3O_10740</name>
</gene>
<sequence length="212" mass="24546">MHLPKYLATEFFVLFIALPLSLLLPYDFRIKGASVLVAFIYLLFVMFKRTDVRLKLHKEIDWQAFGKTTVIKFFGIAVVTTLYVYVMDASALFCVPLNKPDVWITILFVYTFLSVWPQEVIYRTFFFERYAFLFSNKKIFIFVNAIVFCLAHLFLRNTLVTVLTFIGGLLFAYTYTQTKSTTLVSIEHAVYGNWLFTVGMGEMLAFPGMEAC</sequence>
<dbReference type="EMBL" id="JBHSFV010000006">
    <property type="protein sequence ID" value="MFC4634386.1"/>
    <property type="molecule type" value="Genomic_DNA"/>
</dbReference>
<protein>
    <submittedName>
        <fullName evidence="3">CPBP family intramembrane glutamic endopeptidase</fullName>
        <ecNumber evidence="3">3.4.-.-</ecNumber>
    </submittedName>
</protein>
<feature type="transmembrane region" description="Helical" evidence="1">
    <location>
        <begin position="7"/>
        <end position="24"/>
    </location>
</feature>
<evidence type="ECO:0000259" key="2">
    <source>
        <dbReference type="Pfam" id="PF02517"/>
    </source>
</evidence>
<dbReference type="Pfam" id="PF02517">
    <property type="entry name" value="Rce1-like"/>
    <property type="match status" value="1"/>
</dbReference>
<reference evidence="4" key="1">
    <citation type="journal article" date="2019" name="Int. J. Syst. Evol. Microbiol.">
        <title>The Global Catalogue of Microorganisms (GCM) 10K type strain sequencing project: providing services to taxonomists for standard genome sequencing and annotation.</title>
        <authorList>
            <consortium name="The Broad Institute Genomics Platform"/>
            <consortium name="The Broad Institute Genome Sequencing Center for Infectious Disease"/>
            <person name="Wu L."/>
            <person name="Ma J."/>
        </authorList>
    </citation>
    <scope>NUCLEOTIDE SEQUENCE [LARGE SCALE GENOMIC DNA]</scope>
    <source>
        <strain evidence="4">YJ-61-S</strain>
    </source>
</reference>
<keyword evidence="3" id="KW-0378">Hydrolase</keyword>
<name>A0ABV9HXZ9_9FLAO</name>
<feature type="transmembrane region" description="Helical" evidence="1">
    <location>
        <begin position="68"/>
        <end position="86"/>
    </location>
</feature>
<evidence type="ECO:0000256" key="1">
    <source>
        <dbReference type="SAM" id="Phobius"/>
    </source>
</evidence>
<dbReference type="RefSeq" id="WP_379978613.1">
    <property type="nucleotide sequence ID" value="NZ_JBHSFV010000006.1"/>
</dbReference>
<keyword evidence="1" id="KW-0472">Membrane</keyword>
<dbReference type="Proteomes" id="UP001596043">
    <property type="component" value="Unassembled WGS sequence"/>
</dbReference>
<feature type="transmembrane region" description="Helical" evidence="1">
    <location>
        <begin position="159"/>
        <end position="176"/>
    </location>
</feature>
<keyword evidence="1" id="KW-0812">Transmembrane</keyword>
<evidence type="ECO:0000313" key="4">
    <source>
        <dbReference type="Proteomes" id="UP001596043"/>
    </source>
</evidence>
<accession>A0ABV9HXZ9</accession>
<comment type="caution">
    <text evidence="3">The sequence shown here is derived from an EMBL/GenBank/DDBJ whole genome shotgun (WGS) entry which is preliminary data.</text>
</comment>
<keyword evidence="1" id="KW-1133">Transmembrane helix</keyword>
<keyword evidence="4" id="KW-1185">Reference proteome</keyword>
<dbReference type="GO" id="GO:0016787">
    <property type="term" value="F:hydrolase activity"/>
    <property type="evidence" value="ECO:0007669"/>
    <property type="project" value="UniProtKB-KW"/>
</dbReference>
<feature type="transmembrane region" description="Helical" evidence="1">
    <location>
        <begin position="30"/>
        <end position="47"/>
    </location>
</feature>
<feature type="domain" description="CAAX prenyl protease 2/Lysostaphin resistance protein A-like" evidence="2">
    <location>
        <begin position="103"/>
        <end position="191"/>
    </location>
</feature>
<dbReference type="EC" id="3.4.-.-" evidence="3"/>
<evidence type="ECO:0000313" key="3">
    <source>
        <dbReference type="EMBL" id="MFC4634386.1"/>
    </source>
</evidence>
<organism evidence="3 4">
    <name type="scientific">Dokdonia ponticola</name>
    <dbReference type="NCBI Taxonomy" id="2041041"/>
    <lineage>
        <taxon>Bacteria</taxon>
        <taxon>Pseudomonadati</taxon>
        <taxon>Bacteroidota</taxon>
        <taxon>Flavobacteriia</taxon>
        <taxon>Flavobacteriales</taxon>
        <taxon>Flavobacteriaceae</taxon>
        <taxon>Dokdonia</taxon>
    </lineage>
</organism>